<proteinExistence type="predicted"/>
<evidence type="ECO:0000313" key="2">
    <source>
        <dbReference type="EMBL" id="UOO91569.1"/>
    </source>
</evidence>
<evidence type="ECO:0000256" key="1">
    <source>
        <dbReference type="SAM" id="Coils"/>
    </source>
</evidence>
<keyword evidence="3" id="KW-1185">Reference proteome</keyword>
<dbReference type="EMBL" id="CP091512">
    <property type="protein sequence ID" value="UOO91569.1"/>
    <property type="molecule type" value="Genomic_DNA"/>
</dbReference>
<dbReference type="RefSeq" id="WP_019958467.1">
    <property type="nucleotide sequence ID" value="NZ_CP091512.1"/>
</dbReference>
<name>A0ABY4E714_VITST</name>
<evidence type="ECO:0000313" key="3">
    <source>
        <dbReference type="Proteomes" id="UP000832034"/>
    </source>
</evidence>
<organism evidence="2 3">
    <name type="scientific">Vitreoscilla stercoraria</name>
    <dbReference type="NCBI Taxonomy" id="61"/>
    <lineage>
        <taxon>Bacteria</taxon>
        <taxon>Pseudomonadati</taxon>
        <taxon>Pseudomonadota</taxon>
        <taxon>Betaproteobacteria</taxon>
        <taxon>Neisseriales</taxon>
        <taxon>Neisseriaceae</taxon>
        <taxon>Vitreoscilla</taxon>
    </lineage>
</organism>
<feature type="coiled-coil region" evidence="1">
    <location>
        <begin position="481"/>
        <end position="515"/>
    </location>
</feature>
<gene>
    <name evidence="2" type="ORF">LVJ81_07885</name>
</gene>
<accession>A0ABY4E714</accession>
<keyword evidence="1" id="KW-0175">Coiled coil</keyword>
<dbReference type="Proteomes" id="UP000832034">
    <property type="component" value="Chromosome"/>
</dbReference>
<sequence length="979" mass="113960">MNHIYIGLGDAAKEALGDFYQLYKSSTVDKSSSLHAEFLTVTDVEQQKLYLFDNLPENTVEVNYQIQSITVEPPTIRDALMFLRDHRWLKMDAEEQVFWASLIDSNSEDIEKLPRRVIRLNLAAALEQLLNQIHAAYLRLQSKYDDEGLALHLLVDVSNEWVKAILSDVVVQLRQHYPSLFCRLSVFVLLPPNFSVTKMEPTESASLYATFVELNALLNNHWLPENLLNILPLSEDGNWVNACYLVERDNEQYDVSGLSALLLRKSFVKDTVWQGLFSDEYAHYENGQRVKKPNFVSFGMLRLSVTVDYPTEYYKKLFTVQVLNALLFANWQEGIGFIADDNYETRQEFVSQLDYMMREWCLDSDYLRLNKLMTNDQSKLHPKWASVEMEWERNREERLDSLSDVSSSERSDVLLKKYQDFYQDRFRLKGVDNFYELEWTESRLDALAFKLVSNIEKSLIAQWWNYERGLADLPAMVLSVMDYLEHQSKALEAEREEHEQKEAKHMAQYQRLATEKADNKTLFRLFGTDRNELGELDDQLYAIFTARTHIQSLLFARRLFERLYDKLDQLHDQISEIFNHLVTVRDRYAKILQQIDQISAKGTWVSHQRDTHIQQVSLNVYLEIEKMRDQIFAQPFEIKSFVKKFKSQLRDQFSQHANFNIFNEHLGQKEFGMSLDKISDGYAEHLDFLLSGKNKRPETSELITAAVNLTPQRKMNQFTEFLQKVVSINQPHSYVPSLTPHLAHVFDQDSKFFAPEWVKDTSSQPVLDQLLKAGQLTMADVKPAQSLSNYLDLISVYHLNVKTWPAMTHLASMYQNSLSEYDNIKRAFFQLHSEHRLVSWMEHALIDPEYSAEAIRRILIKAYALNIIDFEVDGFKVMLTKNENGQVLTVDGWVSLVTLLDNIKLADIALLERVLQTSDVAKNLNVAFQSKLEQLLYQLKQAFFALDDDDDDEDDGEWAVAGMFVAWQRSTQKVLNELS</sequence>
<reference evidence="2" key="2">
    <citation type="journal article" date="2022" name="Res Sq">
        <title>Evolution of multicellular longitudinally dividing oral cavity symbionts (Neisseriaceae).</title>
        <authorList>
            <person name="Nyongesa S."/>
            <person name="Weber P."/>
            <person name="Bernet E."/>
            <person name="Pullido F."/>
            <person name="Nieckarz M."/>
            <person name="Delaby M."/>
            <person name="Nieves C."/>
            <person name="Viehboeck T."/>
            <person name="Krause N."/>
            <person name="Rivera-Millot A."/>
            <person name="Nakamura A."/>
            <person name="Vischer N."/>
            <person name="VanNieuwenhze M."/>
            <person name="Brun Y."/>
            <person name="Cava F."/>
            <person name="Bulgheresi S."/>
            <person name="Veyrier F."/>
        </authorList>
    </citation>
    <scope>NUCLEOTIDE SEQUENCE</scope>
    <source>
        <strain evidence="2">SAG 1488-6</strain>
    </source>
</reference>
<reference evidence="2" key="1">
    <citation type="submission" date="2021-12" db="EMBL/GenBank/DDBJ databases">
        <authorList>
            <person name="Veyrier F.J."/>
        </authorList>
    </citation>
    <scope>NUCLEOTIDE SEQUENCE</scope>
    <source>
        <strain evidence="2">SAG 1488-6</strain>
    </source>
</reference>
<protein>
    <submittedName>
        <fullName evidence="2">Tubulin-like doman-containing protein</fullName>
    </submittedName>
</protein>